<name>A0A381U3Z6_9ZZZZ</name>
<dbReference type="EMBL" id="UINC01005694">
    <property type="protein sequence ID" value="SVA22962.1"/>
    <property type="molecule type" value="Genomic_DNA"/>
</dbReference>
<evidence type="ECO:0000313" key="1">
    <source>
        <dbReference type="EMBL" id="SVA22962.1"/>
    </source>
</evidence>
<reference evidence="1" key="1">
    <citation type="submission" date="2018-05" db="EMBL/GenBank/DDBJ databases">
        <authorList>
            <person name="Lanie J.A."/>
            <person name="Ng W.-L."/>
            <person name="Kazmierczak K.M."/>
            <person name="Andrzejewski T.M."/>
            <person name="Davidsen T.M."/>
            <person name="Wayne K.J."/>
            <person name="Tettelin H."/>
            <person name="Glass J.I."/>
            <person name="Rusch D."/>
            <person name="Podicherti R."/>
            <person name="Tsui H.-C.T."/>
            <person name="Winkler M.E."/>
        </authorList>
    </citation>
    <scope>NUCLEOTIDE SEQUENCE</scope>
</reference>
<feature type="non-terminal residue" evidence="1">
    <location>
        <position position="1"/>
    </location>
</feature>
<protein>
    <recommendedName>
        <fullName evidence="2">VOC domain-containing protein</fullName>
    </recommendedName>
</protein>
<dbReference type="SUPFAM" id="SSF54593">
    <property type="entry name" value="Glyoxalase/Bleomycin resistance protein/Dihydroxybiphenyl dioxygenase"/>
    <property type="match status" value="1"/>
</dbReference>
<accession>A0A381U3Z6</accession>
<proteinExistence type="predicted"/>
<evidence type="ECO:0008006" key="2">
    <source>
        <dbReference type="Google" id="ProtNLM"/>
    </source>
</evidence>
<dbReference type="Gene3D" id="3.10.180.10">
    <property type="entry name" value="2,3-Dihydroxybiphenyl 1,2-Dioxygenase, domain 1"/>
    <property type="match status" value="1"/>
</dbReference>
<gene>
    <name evidence="1" type="ORF">METZ01_LOCUS75816</name>
</gene>
<dbReference type="AlphaFoldDB" id="A0A381U3Z6"/>
<dbReference type="InterPro" id="IPR029068">
    <property type="entry name" value="Glyas_Bleomycin-R_OHBP_Dase"/>
</dbReference>
<sequence>VVEAGEGGFRGPKRINHVALSVSSDLLSQQGRADLASFFDNVFGWAELDMMTIDGQRMIFSVNSYDRFVFLLADEAPMSCPPGLPGDHFGVQVDSLDELNIVQARAEAFQARDVRVEILPYAVEDHTVLKLHAFYVRYLLPMSIEVQYFELTPG</sequence>
<organism evidence="1">
    <name type="scientific">marine metagenome</name>
    <dbReference type="NCBI Taxonomy" id="408172"/>
    <lineage>
        <taxon>unclassified sequences</taxon>
        <taxon>metagenomes</taxon>
        <taxon>ecological metagenomes</taxon>
    </lineage>
</organism>